<dbReference type="SUPFAM" id="SSF48230">
    <property type="entry name" value="Chondroitin AC/alginate lyase"/>
    <property type="match status" value="1"/>
</dbReference>
<evidence type="ECO:0000313" key="8">
    <source>
        <dbReference type="Proteomes" id="UP001225316"/>
    </source>
</evidence>
<gene>
    <name evidence="7" type="ORF">QEH52_02415</name>
</gene>
<evidence type="ECO:0000256" key="1">
    <source>
        <dbReference type="ARBA" id="ARBA00004418"/>
    </source>
</evidence>
<keyword evidence="8" id="KW-1185">Reference proteome</keyword>
<keyword evidence="2" id="KW-0732">Signal</keyword>
<organism evidence="7 8">
    <name type="scientific">Thalassobacterium maritimum</name>
    <dbReference type="NCBI Taxonomy" id="3041265"/>
    <lineage>
        <taxon>Bacteria</taxon>
        <taxon>Pseudomonadati</taxon>
        <taxon>Verrucomicrobiota</taxon>
        <taxon>Opitutia</taxon>
        <taxon>Puniceicoccales</taxon>
        <taxon>Coraliomargaritaceae</taxon>
        <taxon>Thalassobacterium</taxon>
    </lineage>
</organism>
<evidence type="ECO:0000313" key="7">
    <source>
        <dbReference type="EMBL" id="MDQ8206345.1"/>
    </source>
</evidence>
<dbReference type="PANTHER" id="PTHR39210:SF1">
    <property type="entry name" value="HEPARIN-SULFATE LYASE"/>
    <property type="match status" value="1"/>
</dbReference>
<comment type="subcellular location">
    <subcellularLocation>
        <location evidence="1">Periplasm</location>
    </subcellularLocation>
</comment>
<evidence type="ECO:0000256" key="5">
    <source>
        <dbReference type="SAM" id="MobiDB-lite"/>
    </source>
</evidence>
<dbReference type="Gene3D" id="2.70.98.70">
    <property type="match status" value="1"/>
</dbReference>
<dbReference type="EMBL" id="JARXHW010000003">
    <property type="protein sequence ID" value="MDQ8206345.1"/>
    <property type="molecule type" value="Genomic_DNA"/>
</dbReference>
<dbReference type="RefSeq" id="WP_308948389.1">
    <property type="nucleotide sequence ID" value="NZ_JARXHW010000003.1"/>
</dbReference>
<protein>
    <submittedName>
        <fullName evidence="7">Heparinase II/III family protein</fullName>
    </submittedName>
</protein>
<accession>A0ABU1AT73</accession>
<feature type="domain" description="Heparinase II/III-like C-terminal" evidence="6">
    <location>
        <begin position="385"/>
        <end position="532"/>
    </location>
</feature>
<proteinExistence type="predicted"/>
<keyword evidence="4" id="KW-0456">Lyase</keyword>
<reference evidence="7 8" key="1">
    <citation type="submission" date="2023-04" db="EMBL/GenBank/DDBJ databases">
        <title>A novel bacteria isolated from coastal sediment.</title>
        <authorList>
            <person name="Liu X.-J."/>
            <person name="Du Z.-J."/>
        </authorList>
    </citation>
    <scope>NUCLEOTIDE SEQUENCE [LARGE SCALE GENOMIC DNA]</scope>
    <source>
        <strain evidence="7 8">SDUM461003</strain>
    </source>
</reference>
<evidence type="ECO:0000256" key="4">
    <source>
        <dbReference type="ARBA" id="ARBA00023239"/>
    </source>
</evidence>
<dbReference type="PANTHER" id="PTHR39210">
    <property type="entry name" value="HEPARIN-SULFATE LYASE"/>
    <property type="match status" value="1"/>
</dbReference>
<dbReference type="InterPro" id="IPR008929">
    <property type="entry name" value="Chondroitin_lyas"/>
</dbReference>
<feature type="region of interest" description="Disordered" evidence="5">
    <location>
        <begin position="458"/>
        <end position="479"/>
    </location>
</feature>
<name>A0ABU1AT73_9BACT</name>
<sequence length="687" mass="76358">MSLFLTTLEQTTLKSARKEDPVRPFYYALINRVEKRAAAPGLSDLKTSCEWWHFVSEYLTDAAMVYALKPSNQLAAWLRETTLSIARRPIDDWVGPPFRSHQGQQQSGHLETAHLTWSVAIALDLAAEAFTEQERLELGTVLRETGIPLCQRWLDQNQHMANWRCVMNAGVAVAAAVLNDAQAIGHASEEYTRCSDIFQPDGSDSESLQYGNYAGYTLMLAREALIRRDAALSDELPISPWVHKPRWDACSLFYQKPLLGWGAYPRPRSANFNDSAAIYRASGDFLLHIAAQAKKEYPSDAGLARWLFDNLYLPCTQQGPFDRASFGFVNDFGFLTLPLLCQAAQALEPPAAGLTELETFSSGDVIARDAWNGKTILAVHGAGDAMHGPGHLHGDLNSFILVHNQERLLVDPGHSCYRNLIHDLECSSLNHNTCTFKVEDQGDGLHLQEELLRGQTLQQSRSARRILNPTTREPGPPIQRGGQRLFDNHQGQVKAIASEVAALYGPPMTRFARFWFLCGSHALFVVDHIVSTLPVQTSWSWLLNNRDGELDLKLVQPDRLVARRGNAGMKLFHLADSCMNGPLHGYVHDAYHPLPNQLGEGQPGSGQLIRWTEKSAATERTVVHAIALDDPAAITQWHLRGESQAPILESPGASESWKLEVAPDASQFVVTELASQKQYTYSVKDND</sequence>
<dbReference type="InterPro" id="IPR012480">
    <property type="entry name" value="Hepar_II_III_C"/>
</dbReference>
<dbReference type="Pfam" id="PF07940">
    <property type="entry name" value="Hepar_II_III_C"/>
    <property type="match status" value="1"/>
</dbReference>
<comment type="caution">
    <text evidence="7">The sequence shown here is derived from an EMBL/GenBank/DDBJ whole genome shotgun (WGS) entry which is preliminary data.</text>
</comment>
<evidence type="ECO:0000256" key="3">
    <source>
        <dbReference type="ARBA" id="ARBA00022764"/>
    </source>
</evidence>
<keyword evidence="3" id="KW-0574">Periplasm</keyword>
<evidence type="ECO:0000256" key="2">
    <source>
        <dbReference type="ARBA" id="ARBA00022729"/>
    </source>
</evidence>
<dbReference type="Proteomes" id="UP001225316">
    <property type="component" value="Unassembled WGS sequence"/>
</dbReference>
<evidence type="ECO:0000259" key="6">
    <source>
        <dbReference type="Pfam" id="PF07940"/>
    </source>
</evidence>
<dbReference type="Gene3D" id="1.50.10.100">
    <property type="entry name" value="Chondroitin AC/alginate lyase"/>
    <property type="match status" value="1"/>
</dbReference>